<keyword evidence="2" id="KW-1185">Reference proteome</keyword>
<organism evidence="1 2">
    <name type="scientific">Goodea atripinnis</name>
    <dbReference type="NCBI Taxonomy" id="208336"/>
    <lineage>
        <taxon>Eukaryota</taxon>
        <taxon>Metazoa</taxon>
        <taxon>Chordata</taxon>
        <taxon>Craniata</taxon>
        <taxon>Vertebrata</taxon>
        <taxon>Euteleostomi</taxon>
        <taxon>Actinopterygii</taxon>
        <taxon>Neopterygii</taxon>
        <taxon>Teleostei</taxon>
        <taxon>Neoteleostei</taxon>
        <taxon>Acanthomorphata</taxon>
        <taxon>Ovalentaria</taxon>
        <taxon>Atherinomorphae</taxon>
        <taxon>Cyprinodontiformes</taxon>
        <taxon>Goodeidae</taxon>
        <taxon>Goodea</taxon>
    </lineage>
</organism>
<accession>A0ABV0PT90</accession>
<feature type="non-terminal residue" evidence="1">
    <location>
        <position position="1"/>
    </location>
</feature>
<proteinExistence type="predicted"/>
<evidence type="ECO:0000313" key="2">
    <source>
        <dbReference type="Proteomes" id="UP001476798"/>
    </source>
</evidence>
<gene>
    <name evidence="1" type="ORF">GOODEAATRI_031595</name>
</gene>
<name>A0ABV0PT90_9TELE</name>
<evidence type="ECO:0000313" key="1">
    <source>
        <dbReference type="EMBL" id="MEQ2186723.1"/>
    </source>
</evidence>
<dbReference type="Proteomes" id="UP001476798">
    <property type="component" value="Unassembled WGS sequence"/>
</dbReference>
<dbReference type="EMBL" id="JAHRIO010085425">
    <property type="protein sequence ID" value="MEQ2186723.1"/>
    <property type="molecule type" value="Genomic_DNA"/>
</dbReference>
<reference evidence="1 2" key="1">
    <citation type="submission" date="2021-06" db="EMBL/GenBank/DDBJ databases">
        <authorList>
            <person name="Palmer J.M."/>
        </authorList>
    </citation>
    <scope>NUCLEOTIDE SEQUENCE [LARGE SCALE GENOMIC DNA]</scope>
    <source>
        <strain evidence="1 2">GA_2019</strain>
        <tissue evidence="1">Muscle</tissue>
    </source>
</reference>
<sequence length="157" mass="16218">DSQSITAVPALLASGVVGLDPPSSAQQGPRDSFLELLHPTIVNPVQGEPSAQTLALQESPTWKESPAGPRINVPCPYPYYCPANSSVMKSCAGGSMPVSTSGLRGSNNSSCSLCEVNRRCSTGEVRLAASRECVSPSLHSCNITCGSHGGTLDVEMG</sequence>
<protein>
    <submittedName>
        <fullName evidence="1">Uncharacterized protein</fullName>
    </submittedName>
</protein>
<comment type="caution">
    <text evidence="1">The sequence shown here is derived from an EMBL/GenBank/DDBJ whole genome shotgun (WGS) entry which is preliminary data.</text>
</comment>
<feature type="non-terminal residue" evidence="1">
    <location>
        <position position="157"/>
    </location>
</feature>